<dbReference type="STRING" id="68570.DC74_4071"/>
<dbReference type="eggNOG" id="ENOG5032TWE">
    <property type="taxonomic scope" value="Bacteria"/>
</dbReference>
<dbReference type="EMBL" id="BHXC01000006">
    <property type="protein sequence ID" value="GCB92165.1"/>
    <property type="molecule type" value="Genomic_DNA"/>
</dbReference>
<proteinExistence type="predicted"/>
<comment type="caution">
    <text evidence="1">The sequence shown here is derived from an EMBL/GenBank/DDBJ whole genome shotgun (WGS) entry which is preliminary data.</text>
</comment>
<name>A0A059W434_STRNR</name>
<dbReference type="Proteomes" id="UP000288351">
    <property type="component" value="Unassembled WGS sequence"/>
</dbReference>
<organism evidence="1 2">
    <name type="scientific">Streptomyces noursei</name>
    <name type="common">Streptomyces albulus</name>
    <dbReference type="NCBI Taxonomy" id="1971"/>
    <lineage>
        <taxon>Bacteria</taxon>
        <taxon>Bacillati</taxon>
        <taxon>Actinomycetota</taxon>
        <taxon>Actinomycetes</taxon>
        <taxon>Kitasatosporales</taxon>
        <taxon>Streptomycetaceae</taxon>
        <taxon>Streptomyces</taxon>
    </lineage>
</organism>
<accession>A0A059W434</accession>
<evidence type="ECO:0000313" key="1">
    <source>
        <dbReference type="EMBL" id="GCB92165.1"/>
    </source>
</evidence>
<dbReference type="AlphaFoldDB" id="A0A059W434"/>
<evidence type="ECO:0000313" key="2">
    <source>
        <dbReference type="Proteomes" id="UP000288351"/>
    </source>
</evidence>
<dbReference type="RefSeq" id="WP_016577970.1">
    <property type="nucleotide sequence ID" value="NZ_BHXC01000006.1"/>
</dbReference>
<protein>
    <submittedName>
        <fullName evidence="1">Uncharacterized protein</fullName>
    </submittedName>
</protein>
<gene>
    <name evidence="1" type="ORF">SALB_04924</name>
</gene>
<sequence>MTHPVTDRDPGAPAHYKLRYPGSWWYLDLDPSTRDASIRRRIEHQARGVPQLSRERLDGLIRTTRHTAREAYARGALQAAGMVAFPGGDSMLSATSVVVRMPVPEDQPADLAEVLFGAGMQADGPQSSGYPPREVELLEFAEVGPVGRIASIEDIDYKGKPVRTALLHTLFPIPGRREYLVVSSSTPNVELKDQFFEVFDAIAGTLRFVEVKSKGTAVPAAQGPQGMDENGK</sequence>
<reference evidence="1 2" key="1">
    <citation type="journal article" date="2019" name="Microbiol. Resour. Announc.">
        <title>Draft Genome Sequence of the Most Traditional epsilon-Poly-l-Lysine Producer, Streptomyces albulus NBRC14147.</title>
        <authorList>
            <person name="Yamanaka K."/>
            <person name="Hamano Y."/>
        </authorList>
    </citation>
    <scope>NUCLEOTIDE SEQUENCE [LARGE SCALE GENOMIC DNA]</scope>
    <source>
        <strain evidence="1 2">NBRC 14147</strain>
    </source>
</reference>